<dbReference type="GO" id="GO:0052717">
    <property type="term" value="F:tRNA-specific adenosine-34 deaminase activity"/>
    <property type="evidence" value="ECO:0007669"/>
    <property type="project" value="TreeGrafter"/>
</dbReference>
<comment type="caution">
    <text evidence="4">The sequence shown here is derived from an EMBL/GenBank/DDBJ whole genome shotgun (WGS) entry which is preliminary data.</text>
</comment>
<accession>A0AA40DXG8</accession>
<name>A0AA40DXG8_9PEZI</name>
<dbReference type="GeneID" id="85323116"/>
<dbReference type="PANTHER" id="PTHR11079:SF149">
    <property type="entry name" value="TRNA-SPECIFIC ADENOSINE DEAMINASE 2"/>
    <property type="match status" value="1"/>
</dbReference>
<dbReference type="GO" id="GO:0005737">
    <property type="term" value="C:cytoplasm"/>
    <property type="evidence" value="ECO:0007669"/>
    <property type="project" value="TreeGrafter"/>
</dbReference>
<gene>
    <name evidence="4" type="ORF">B0T26DRAFT_675580</name>
</gene>
<keyword evidence="5" id="KW-1185">Reference proteome</keyword>
<dbReference type="SUPFAM" id="SSF53927">
    <property type="entry name" value="Cytidine deaminase-like"/>
    <property type="match status" value="1"/>
</dbReference>
<dbReference type="Proteomes" id="UP001172101">
    <property type="component" value="Unassembled WGS sequence"/>
</dbReference>
<evidence type="ECO:0000313" key="4">
    <source>
        <dbReference type="EMBL" id="KAK0717247.1"/>
    </source>
</evidence>
<dbReference type="GO" id="GO:0002100">
    <property type="term" value="P:tRNA wobble adenosine to inosine editing"/>
    <property type="evidence" value="ECO:0007669"/>
    <property type="project" value="TreeGrafter"/>
</dbReference>
<feature type="region of interest" description="Disordered" evidence="2">
    <location>
        <begin position="376"/>
        <end position="403"/>
    </location>
</feature>
<organism evidence="4 5">
    <name type="scientific">Lasiosphaeria miniovina</name>
    <dbReference type="NCBI Taxonomy" id="1954250"/>
    <lineage>
        <taxon>Eukaryota</taxon>
        <taxon>Fungi</taxon>
        <taxon>Dikarya</taxon>
        <taxon>Ascomycota</taxon>
        <taxon>Pezizomycotina</taxon>
        <taxon>Sordariomycetes</taxon>
        <taxon>Sordariomycetidae</taxon>
        <taxon>Sordariales</taxon>
        <taxon>Lasiosphaeriaceae</taxon>
        <taxon>Lasiosphaeria</taxon>
    </lineage>
</organism>
<feature type="compositionally biased region" description="Low complexity" evidence="2">
    <location>
        <begin position="56"/>
        <end position="75"/>
    </location>
</feature>
<evidence type="ECO:0000256" key="2">
    <source>
        <dbReference type="SAM" id="MobiDB-lite"/>
    </source>
</evidence>
<keyword evidence="1" id="KW-0378">Hydrolase</keyword>
<dbReference type="GO" id="GO:0005634">
    <property type="term" value="C:nucleus"/>
    <property type="evidence" value="ECO:0007669"/>
    <property type="project" value="TreeGrafter"/>
</dbReference>
<dbReference type="Pfam" id="PF00383">
    <property type="entry name" value="dCMP_cyt_deam_1"/>
    <property type="match status" value="1"/>
</dbReference>
<dbReference type="RefSeq" id="XP_060296040.1">
    <property type="nucleotide sequence ID" value="XM_060439846.1"/>
</dbReference>
<evidence type="ECO:0000313" key="5">
    <source>
        <dbReference type="Proteomes" id="UP001172101"/>
    </source>
</evidence>
<dbReference type="Gene3D" id="3.40.140.10">
    <property type="entry name" value="Cytidine Deaminase, domain 2"/>
    <property type="match status" value="1"/>
</dbReference>
<reference evidence="4" key="1">
    <citation type="submission" date="2023-06" db="EMBL/GenBank/DDBJ databases">
        <title>Genome-scale phylogeny and comparative genomics of the fungal order Sordariales.</title>
        <authorList>
            <consortium name="Lawrence Berkeley National Laboratory"/>
            <person name="Hensen N."/>
            <person name="Bonometti L."/>
            <person name="Westerberg I."/>
            <person name="Brannstrom I.O."/>
            <person name="Guillou S."/>
            <person name="Cros-Aarteil S."/>
            <person name="Calhoun S."/>
            <person name="Haridas S."/>
            <person name="Kuo A."/>
            <person name="Mondo S."/>
            <person name="Pangilinan J."/>
            <person name="Riley R."/>
            <person name="LaButti K."/>
            <person name="Andreopoulos B."/>
            <person name="Lipzen A."/>
            <person name="Chen C."/>
            <person name="Yanf M."/>
            <person name="Daum C."/>
            <person name="Ng V."/>
            <person name="Clum A."/>
            <person name="Steindorff A."/>
            <person name="Ohm R."/>
            <person name="Martin F."/>
            <person name="Silar P."/>
            <person name="Natvig D."/>
            <person name="Lalanne C."/>
            <person name="Gautier V."/>
            <person name="Ament-velasquez S.L."/>
            <person name="Kruys A."/>
            <person name="Hutchinson M.I."/>
            <person name="Powell A.J."/>
            <person name="Barry K."/>
            <person name="Miller A.N."/>
            <person name="Grigoriev I.V."/>
            <person name="Debuchy R."/>
            <person name="Gladieux P."/>
            <person name="Thoren M.H."/>
            <person name="Johannesson H."/>
        </authorList>
    </citation>
    <scope>NUCLEOTIDE SEQUENCE</scope>
    <source>
        <strain evidence="4">SMH2392-1A</strain>
    </source>
</reference>
<feature type="compositionally biased region" description="Low complexity" evidence="2">
    <location>
        <begin position="509"/>
        <end position="519"/>
    </location>
</feature>
<proteinExistence type="predicted"/>
<dbReference type="PROSITE" id="PS51747">
    <property type="entry name" value="CYT_DCMP_DEAMINASES_2"/>
    <property type="match status" value="1"/>
</dbReference>
<sequence length="684" mass="71818">MATLTLSKAAATAGHRVSAFFHRIFLYILDAFRVALNIFSPNTGQKHATPNLPVNAAPAASSTSSAATFVSSPSSPRRPKSRALNGDGDIIANMTGSMSTTTVVSPSRAGQPPRAPPSQRLPVPNIIPALPRIGPSKKENVPPPTQASSSADPAGAVTNGITRLRLNPSSVVGEERARPAAQVGRVDKVAAQNGGRGISGDVGPGTRVGRTSNATRSVLQSLPQTNGINGAVVANSNIVTNGNVLSNGINTGLAARGLPVTVAPAAISQTSRLRETPVEIQLIDDNTDGKEEVRVLTPEEEAEIAYHSQFMEQALDMARLALKTNETPVGCVLVYKGQVIAKGMNATNITRNGTRHAELMAVTSLLSRRKASNLAPARMPLSDKTNQQSIRDDDPSTWPDVDPEKNSHVFPYGKKFHPSPCVDKSILQECTLYVTVEPCVMCASLLRQYKIKNVLFGAVNDKFGGTGGVFRIHKNSPFVASSAPTTPMPQNGKGSVRPVMGPRAISTVSADDGQASSSGDDSKSEHSNDAPYRSLFTPLPPTPNLPGDGGNVERGYEVEGGWGRDDAVTLLRQFYVQENGRAPVPRKKEGRAARLAAMMQRDGHAGGPMLSVPKVKGGNGSALGDNEAKATRGAAANVGTILAEADAKLEAGETNDDILVESEAEGEATAGIDVAEISEDNLEL</sequence>
<feature type="compositionally biased region" description="Polar residues" evidence="2">
    <location>
        <begin position="480"/>
        <end position="493"/>
    </location>
</feature>
<evidence type="ECO:0000256" key="1">
    <source>
        <dbReference type="ARBA" id="ARBA00022801"/>
    </source>
</evidence>
<dbReference type="AlphaFoldDB" id="A0AA40DXG8"/>
<feature type="region of interest" description="Disordered" evidence="2">
    <location>
        <begin position="664"/>
        <end position="684"/>
    </location>
</feature>
<dbReference type="EMBL" id="JAUIRO010000004">
    <property type="protein sequence ID" value="KAK0717247.1"/>
    <property type="molecule type" value="Genomic_DNA"/>
</dbReference>
<protein>
    <recommendedName>
        <fullName evidence="3">CMP/dCMP-type deaminase domain-containing protein</fullName>
    </recommendedName>
</protein>
<feature type="domain" description="CMP/dCMP-type deaminase" evidence="3">
    <location>
        <begin position="305"/>
        <end position="478"/>
    </location>
</feature>
<dbReference type="InterPro" id="IPR016193">
    <property type="entry name" value="Cytidine_deaminase-like"/>
</dbReference>
<feature type="region of interest" description="Disordered" evidence="2">
    <location>
        <begin position="99"/>
        <end position="156"/>
    </location>
</feature>
<feature type="region of interest" description="Disordered" evidence="2">
    <location>
        <begin position="480"/>
        <end position="550"/>
    </location>
</feature>
<evidence type="ECO:0000259" key="3">
    <source>
        <dbReference type="PROSITE" id="PS51747"/>
    </source>
</evidence>
<dbReference type="CDD" id="cd01285">
    <property type="entry name" value="nucleoside_deaminase"/>
    <property type="match status" value="1"/>
</dbReference>
<feature type="region of interest" description="Disordered" evidence="2">
    <location>
        <begin position="49"/>
        <end position="87"/>
    </location>
</feature>
<dbReference type="PANTHER" id="PTHR11079">
    <property type="entry name" value="CYTOSINE DEAMINASE FAMILY MEMBER"/>
    <property type="match status" value="1"/>
</dbReference>
<dbReference type="InterPro" id="IPR002125">
    <property type="entry name" value="CMP_dCMP_dom"/>
</dbReference>